<name>A0A9D1MLQ6_9FIRM</name>
<feature type="non-terminal residue" evidence="2">
    <location>
        <position position="1"/>
    </location>
</feature>
<reference evidence="2" key="1">
    <citation type="submission" date="2020-10" db="EMBL/GenBank/DDBJ databases">
        <authorList>
            <person name="Gilroy R."/>
        </authorList>
    </citation>
    <scope>NUCLEOTIDE SEQUENCE</scope>
    <source>
        <strain evidence="2">9366</strain>
    </source>
</reference>
<dbReference type="EMBL" id="DVNJ01000006">
    <property type="protein sequence ID" value="HIU62461.1"/>
    <property type="molecule type" value="Genomic_DNA"/>
</dbReference>
<evidence type="ECO:0000313" key="2">
    <source>
        <dbReference type="EMBL" id="HIU62461.1"/>
    </source>
</evidence>
<feature type="region of interest" description="Disordered" evidence="1">
    <location>
        <begin position="54"/>
        <end position="110"/>
    </location>
</feature>
<comment type="caution">
    <text evidence="2">The sequence shown here is derived from an EMBL/GenBank/DDBJ whole genome shotgun (WGS) entry which is preliminary data.</text>
</comment>
<dbReference type="AlphaFoldDB" id="A0A9D1MLQ6"/>
<protein>
    <submittedName>
        <fullName evidence="2">Uncharacterized protein</fullName>
    </submittedName>
</protein>
<dbReference type="Proteomes" id="UP000824145">
    <property type="component" value="Unassembled WGS sequence"/>
</dbReference>
<proteinExistence type="predicted"/>
<reference evidence="2" key="2">
    <citation type="journal article" date="2021" name="PeerJ">
        <title>Extensive microbial diversity within the chicken gut microbiome revealed by metagenomics and culture.</title>
        <authorList>
            <person name="Gilroy R."/>
            <person name="Ravi A."/>
            <person name="Getino M."/>
            <person name="Pursley I."/>
            <person name="Horton D.L."/>
            <person name="Alikhan N.F."/>
            <person name="Baker D."/>
            <person name="Gharbi K."/>
            <person name="Hall N."/>
            <person name="Watson M."/>
            <person name="Adriaenssens E.M."/>
            <person name="Foster-Nyarko E."/>
            <person name="Jarju S."/>
            <person name="Secka A."/>
            <person name="Antonio M."/>
            <person name="Oren A."/>
            <person name="Chaudhuri R.R."/>
            <person name="La Ragione R."/>
            <person name="Hildebrand F."/>
            <person name="Pallen M.J."/>
        </authorList>
    </citation>
    <scope>NUCLEOTIDE SEQUENCE</scope>
    <source>
        <strain evidence="2">9366</strain>
    </source>
</reference>
<evidence type="ECO:0000313" key="3">
    <source>
        <dbReference type="Proteomes" id="UP000824145"/>
    </source>
</evidence>
<gene>
    <name evidence="2" type="ORF">IAB07_01660</name>
</gene>
<sequence length="110" mass="12326">AAKTAAEKLEKRREIKRLKAEKAMRKTAKVQAKTDKVKFTDEYFEQYKTAHAQELEEMSRLPEDAEAPAREGADGAGDAEKAPERAAFEKAESENEDPEKKNVNDGGEDQ</sequence>
<feature type="compositionally biased region" description="Basic and acidic residues" evidence="1">
    <location>
        <begin position="54"/>
        <end position="103"/>
    </location>
</feature>
<evidence type="ECO:0000256" key="1">
    <source>
        <dbReference type="SAM" id="MobiDB-lite"/>
    </source>
</evidence>
<accession>A0A9D1MLQ6</accession>
<organism evidence="2 3">
    <name type="scientific">Candidatus Caccalectryoclostridium excrementigallinarum</name>
    <dbReference type="NCBI Taxonomy" id="2840710"/>
    <lineage>
        <taxon>Bacteria</taxon>
        <taxon>Bacillati</taxon>
        <taxon>Bacillota</taxon>
        <taxon>Clostridia</taxon>
        <taxon>Christensenellales</taxon>
        <taxon>Christensenellaceae</taxon>
        <taxon>Christensenellaceae incertae sedis</taxon>
        <taxon>Candidatus Caccalectryoclostridium</taxon>
    </lineage>
</organism>